<dbReference type="RefSeq" id="WP_146422997.1">
    <property type="nucleotide sequence ID" value="NZ_QKYU01000031.1"/>
</dbReference>
<dbReference type="AlphaFoldDB" id="A0A2W7HY65"/>
<reference evidence="3 4" key="1">
    <citation type="submission" date="2018-06" db="EMBL/GenBank/DDBJ databases">
        <title>Genomic Encyclopedia of Archaeal and Bacterial Type Strains, Phase II (KMG-II): from individual species to whole genera.</title>
        <authorList>
            <person name="Goeker M."/>
        </authorList>
    </citation>
    <scope>NUCLEOTIDE SEQUENCE [LARGE SCALE GENOMIC DNA]</scope>
    <source>
        <strain evidence="3 4">DSM 24525</strain>
    </source>
</reference>
<sequence>MALPSRPSRWPRRALLSLGCVLLLLAGLGLAGFFFLRRIDLGPIVAGRVAAALGRPVAIGGLHVTPGRWLLVELAGLRIGNLPGGSREEMLALGRLSLEVEALSLLRGPVVVRKARAEEASLLLERLPDRTANWHFSRRRAVPEGAGDRSWVPTLLDVELHRGEVLVRTTGGLLLRTRLETATLATPAADQPVRLRATGAYNDTAVTLEAALDPIVVLRDASRPYGTDLRFVAGEDTALTFEGSMTAPFDVDGAEGRLSLTAPRLGTLLALAGVVAEIPARLDLAGPMTRKGDRWRLSEASGSFAGQALTLRLLQLDEGRDGSPDAIALALSLEKLALDPLLPAPGSVGGGDTPLVVSQRPDPRLDVQIAIGALNVAGEDLGVVELTATQEPGRINVQHLAATLSGIRLAGSGAVAATDTGARLSAEAALERSDLDDVRKLLGLRSLPMSGRLEGKLALTAEAATLRAVGEAAQVQAVLTMTGGQIAKAAIEMASTDVRALFRDAGGSTPIACMLAVAEMHGGRGTVAPLRLRAEAGTIAGRAQFDLGTRQMDLVIGSQSETTGFFALDVPVRVSGAFASPSILPAEWSAEGRAQLAAGDDMAPLPPELRRHAQSNPCFRAGPPG</sequence>
<dbReference type="GO" id="GO:0090313">
    <property type="term" value="P:regulation of protein targeting to membrane"/>
    <property type="evidence" value="ECO:0007669"/>
    <property type="project" value="TreeGrafter"/>
</dbReference>
<keyword evidence="4" id="KW-1185">Reference proteome</keyword>
<dbReference type="InterPro" id="IPR052894">
    <property type="entry name" value="AsmA-related"/>
</dbReference>
<evidence type="ECO:0000313" key="4">
    <source>
        <dbReference type="Proteomes" id="UP000249688"/>
    </source>
</evidence>
<comment type="caution">
    <text evidence="3">The sequence shown here is derived from an EMBL/GenBank/DDBJ whole genome shotgun (WGS) entry which is preliminary data.</text>
</comment>
<dbReference type="Proteomes" id="UP000249688">
    <property type="component" value="Unassembled WGS sequence"/>
</dbReference>
<dbReference type="PANTHER" id="PTHR30441">
    <property type="entry name" value="DUF748 DOMAIN-CONTAINING PROTEIN"/>
    <property type="match status" value="1"/>
</dbReference>
<dbReference type="Pfam" id="PF05170">
    <property type="entry name" value="AsmA"/>
    <property type="match status" value="1"/>
</dbReference>
<feature type="region of interest" description="Disordered" evidence="1">
    <location>
        <begin position="599"/>
        <end position="625"/>
    </location>
</feature>
<evidence type="ECO:0000259" key="2">
    <source>
        <dbReference type="Pfam" id="PF05170"/>
    </source>
</evidence>
<proteinExistence type="predicted"/>
<evidence type="ECO:0000313" key="3">
    <source>
        <dbReference type="EMBL" id="PZW38998.1"/>
    </source>
</evidence>
<evidence type="ECO:0000256" key="1">
    <source>
        <dbReference type="SAM" id="MobiDB-lite"/>
    </source>
</evidence>
<accession>A0A2W7HY65</accession>
<dbReference type="PANTHER" id="PTHR30441:SF4">
    <property type="entry name" value="PROTEIN ASMA"/>
    <property type="match status" value="1"/>
</dbReference>
<dbReference type="EMBL" id="QKYU01000031">
    <property type="protein sequence ID" value="PZW38998.1"/>
    <property type="molecule type" value="Genomic_DNA"/>
</dbReference>
<feature type="domain" description="AsmA" evidence="2">
    <location>
        <begin position="15"/>
        <end position="137"/>
    </location>
</feature>
<protein>
    <submittedName>
        <fullName evidence="3">Uncharacterized protein involved in outer membrane biogenesis</fullName>
    </submittedName>
</protein>
<dbReference type="InterPro" id="IPR007844">
    <property type="entry name" value="AsmA"/>
</dbReference>
<organism evidence="3 4">
    <name type="scientific">Humitalea rosea</name>
    <dbReference type="NCBI Taxonomy" id="990373"/>
    <lineage>
        <taxon>Bacteria</taxon>
        <taxon>Pseudomonadati</taxon>
        <taxon>Pseudomonadota</taxon>
        <taxon>Alphaproteobacteria</taxon>
        <taxon>Acetobacterales</taxon>
        <taxon>Roseomonadaceae</taxon>
        <taxon>Humitalea</taxon>
    </lineage>
</organism>
<dbReference type="OrthoDB" id="7245203at2"/>
<gene>
    <name evidence="3" type="ORF">C8P66_13131</name>
</gene>
<name>A0A2W7HY65_9PROT</name>
<dbReference type="GO" id="GO:0005886">
    <property type="term" value="C:plasma membrane"/>
    <property type="evidence" value="ECO:0007669"/>
    <property type="project" value="TreeGrafter"/>
</dbReference>